<dbReference type="EMBL" id="JBFOLJ010000003">
    <property type="protein sequence ID" value="KAL2548358.1"/>
    <property type="molecule type" value="Genomic_DNA"/>
</dbReference>
<evidence type="ECO:0000313" key="2">
    <source>
        <dbReference type="Proteomes" id="UP001604277"/>
    </source>
</evidence>
<dbReference type="Proteomes" id="UP001604277">
    <property type="component" value="Unassembled WGS sequence"/>
</dbReference>
<proteinExistence type="predicted"/>
<keyword evidence="2" id="KW-1185">Reference proteome</keyword>
<comment type="caution">
    <text evidence="1">The sequence shown here is derived from an EMBL/GenBank/DDBJ whole genome shotgun (WGS) entry which is preliminary data.</text>
</comment>
<dbReference type="AlphaFoldDB" id="A0ABD1WI07"/>
<name>A0ABD1WI07_9LAMI</name>
<accession>A0ABD1WI07</accession>
<evidence type="ECO:0000313" key="1">
    <source>
        <dbReference type="EMBL" id="KAL2548358.1"/>
    </source>
</evidence>
<sequence>MVLAIVYDTFSELKEEEKERLHSRKELTSTRMTFREQSAWSHNVKRMKVILKDPRHQWQIQQIMATLQEFIKLNYLKQQIMATLLHLSLLYNILMDITPLHFSSSLTMLRAAAPCRGQAAPNFAFSPLILHFGPQSFEYYDDGCSKWYLG</sequence>
<gene>
    <name evidence="1" type="ORF">Fot_09888</name>
</gene>
<reference evidence="2" key="1">
    <citation type="submission" date="2024-07" db="EMBL/GenBank/DDBJ databases">
        <title>Two chromosome-level genome assemblies of Korean endemic species Abeliophyllum distichum and Forsythia ovata (Oleaceae).</title>
        <authorList>
            <person name="Jang H."/>
        </authorList>
    </citation>
    <scope>NUCLEOTIDE SEQUENCE [LARGE SCALE GENOMIC DNA]</scope>
</reference>
<protein>
    <submittedName>
        <fullName evidence="1">Uncharacterized protein</fullName>
    </submittedName>
</protein>
<organism evidence="1 2">
    <name type="scientific">Forsythia ovata</name>
    <dbReference type="NCBI Taxonomy" id="205694"/>
    <lineage>
        <taxon>Eukaryota</taxon>
        <taxon>Viridiplantae</taxon>
        <taxon>Streptophyta</taxon>
        <taxon>Embryophyta</taxon>
        <taxon>Tracheophyta</taxon>
        <taxon>Spermatophyta</taxon>
        <taxon>Magnoliopsida</taxon>
        <taxon>eudicotyledons</taxon>
        <taxon>Gunneridae</taxon>
        <taxon>Pentapetalae</taxon>
        <taxon>asterids</taxon>
        <taxon>lamiids</taxon>
        <taxon>Lamiales</taxon>
        <taxon>Oleaceae</taxon>
        <taxon>Forsythieae</taxon>
        <taxon>Forsythia</taxon>
    </lineage>
</organism>